<dbReference type="AlphaFoldDB" id="A0AAN8KBX0"/>
<name>A0AAN8KBX0_PATCE</name>
<sequence length="624" mass="70681">MKNLLANVKTGGMAGKDLVHKKMIDRKMKRSEEEEKRRRIAAEEKENFDNRITTDDLFPSGETAVEDESCYDPDFITLDRSTKVRKPDFVTLHLPRNFLHSPLVTITADRTRTSNSHLALIATSLLKLAGANAASVVHSRESIRRYRMANRVTEAQKLKDSFISSTKNDKPCLALHWDEKIMKMATGNKMDQLAVVVTGGVSHKEGKLLAAVPIADGCGATIANKVNSVVDDWELKEFIIGLVFDTTSSNTGIYHGAAIRLEAHFNRKLMWLACRHHIAELLLGAAWEALFGDSSSKDNLFFKDFSAKWPTLQRGSPRVLTISDPWLIQEKKNTVLFLQSCVSFVRDDYQEAVQLGLVMLGAIDAETYTWHRPGTFHHARWMSHLLYVPKMLSFADECGYDTDMVEKLSVFVLYTSLFYLPYWLRVNSATDAPMNDLEFLQTNAHLPMMIDVPSDYLRDVAESVVEKLKRHTWYLSEELAVLTLFSDSSSSTDKLQVAQKLSTTDHPTEFIIGKPQLPTVAADSAISDFIDPNSWMLFDVMHFDNSWMSENPSTWKENPSYLAAQNILKPLKVVNDPAERAVKLFSDFIDIITHDEDNRASLLQVVEAHRGRVKGRRKLDFFNV</sequence>
<proteinExistence type="predicted"/>
<protein>
    <recommendedName>
        <fullName evidence="3">Cc8K15.2-like protein</fullName>
    </recommendedName>
</protein>
<evidence type="ECO:0008006" key="3">
    <source>
        <dbReference type="Google" id="ProtNLM"/>
    </source>
</evidence>
<keyword evidence="2" id="KW-1185">Reference proteome</keyword>
<dbReference type="EMBL" id="JAZGQO010000002">
    <property type="protein sequence ID" value="KAK6190394.1"/>
    <property type="molecule type" value="Genomic_DNA"/>
</dbReference>
<gene>
    <name evidence="1" type="ORF">SNE40_002275</name>
</gene>
<organism evidence="1 2">
    <name type="scientific">Patella caerulea</name>
    <name type="common">Rayed Mediterranean limpet</name>
    <dbReference type="NCBI Taxonomy" id="87958"/>
    <lineage>
        <taxon>Eukaryota</taxon>
        <taxon>Metazoa</taxon>
        <taxon>Spiralia</taxon>
        <taxon>Lophotrochozoa</taxon>
        <taxon>Mollusca</taxon>
        <taxon>Gastropoda</taxon>
        <taxon>Patellogastropoda</taxon>
        <taxon>Patelloidea</taxon>
        <taxon>Patellidae</taxon>
        <taxon>Patella</taxon>
    </lineage>
</organism>
<reference evidence="1 2" key="1">
    <citation type="submission" date="2024-01" db="EMBL/GenBank/DDBJ databases">
        <title>The genome of the rayed Mediterranean limpet Patella caerulea (Linnaeus, 1758).</title>
        <authorList>
            <person name="Anh-Thu Weber A."/>
            <person name="Halstead-Nussloch G."/>
        </authorList>
    </citation>
    <scope>NUCLEOTIDE SEQUENCE [LARGE SCALE GENOMIC DNA]</scope>
    <source>
        <strain evidence="1">AATW-2023a</strain>
        <tissue evidence="1">Whole specimen</tissue>
    </source>
</reference>
<dbReference type="PANTHER" id="PTHR46113:SF1">
    <property type="entry name" value="PEPTIDASE M17 LEUCYL AMINOPEPTIDASE N-TERMINAL DOMAIN-CONTAINING PROTEIN"/>
    <property type="match status" value="1"/>
</dbReference>
<dbReference type="Proteomes" id="UP001347796">
    <property type="component" value="Unassembled WGS sequence"/>
</dbReference>
<dbReference type="PANTHER" id="PTHR46113">
    <property type="entry name" value="SNAC DOMAIN-CONTAINING PROTEIN"/>
    <property type="match status" value="1"/>
</dbReference>
<evidence type="ECO:0000313" key="2">
    <source>
        <dbReference type="Proteomes" id="UP001347796"/>
    </source>
</evidence>
<accession>A0AAN8KBX0</accession>
<evidence type="ECO:0000313" key="1">
    <source>
        <dbReference type="EMBL" id="KAK6190394.1"/>
    </source>
</evidence>
<comment type="caution">
    <text evidence="1">The sequence shown here is derived from an EMBL/GenBank/DDBJ whole genome shotgun (WGS) entry which is preliminary data.</text>
</comment>